<sequence>MDEVAIVNYSDGITTSVRTYGRGPFSRATQQKRRIVMKVPHAYGAAKGGPIEQVKPFGSGTQRIFNLFVE</sequence>
<evidence type="ECO:0000313" key="2">
    <source>
        <dbReference type="Proteomes" id="UP000267027"/>
    </source>
</evidence>
<dbReference type="EMBL" id="UYYA01003981">
    <property type="protein sequence ID" value="VDM58415.1"/>
    <property type="molecule type" value="Genomic_DNA"/>
</dbReference>
<dbReference type="WBParaSite" id="ACOC_0000682901-mRNA-1">
    <property type="protein sequence ID" value="ACOC_0000682901-mRNA-1"/>
    <property type="gene ID" value="ACOC_0000682901"/>
</dbReference>
<proteinExistence type="predicted"/>
<reference evidence="3" key="1">
    <citation type="submission" date="2017-02" db="UniProtKB">
        <authorList>
            <consortium name="WormBaseParasite"/>
        </authorList>
    </citation>
    <scope>IDENTIFICATION</scope>
</reference>
<evidence type="ECO:0000313" key="3">
    <source>
        <dbReference type="WBParaSite" id="ACOC_0000682901-mRNA-1"/>
    </source>
</evidence>
<accession>A0A0R3PNX3</accession>
<keyword evidence="2" id="KW-1185">Reference proteome</keyword>
<dbReference type="AlphaFoldDB" id="A0A0R3PNX3"/>
<reference evidence="1 2" key="2">
    <citation type="submission" date="2018-11" db="EMBL/GenBank/DDBJ databases">
        <authorList>
            <consortium name="Pathogen Informatics"/>
        </authorList>
    </citation>
    <scope>NUCLEOTIDE SEQUENCE [LARGE SCALE GENOMIC DNA]</scope>
    <source>
        <strain evidence="1 2">Costa Rica</strain>
    </source>
</reference>
<organism evidence="3">
    <name type="scientific">Angiostrongylus costaricensis</name>
    <name type="common">Nematode worm</name>
    <dbReference type="NCBI Taxonomy" id="334426"/>
    <lineage>
        <taxon>Eukaryota</taxon>
        <taxon>Metazoa</taxon>
        <taxon>Ecdysozoa</taxon>
        <taxon>Nematoda</taxon>
        <taxon>Chromadorea</taxon>
        <taxon>Rhabditida</taxon>
        <taxon>Rhabditina</taxon>
        <taxon>Rhabditomorpha</taxon>
        <taxon>Strongyloidea</taxon>
        <taxon>Metastrongylidae</taxon>
        <taxon>Angiostrongylus</taxon>
    </lineage>
</organism>
<gene>
    <name evidence="1" type="ORF">ACOC_LOCUS6830</name>
</gene>
<name>A0A0R3PNX3_ANGCS</name>
<evidence type="ECO:0000313" key="1">
    <source>
        <dbReference type="EMBL" id="VDM58415.1"/>
    </source>
</evidence>
<dbReference type="Proteomes" id="UP000267027">
    <property type="component" value="Unassembled WGS sequence"/>
</dbReference>
<protein>
    <submittedName>
        <fullName evidence="3">MSP domain-containing protein</fullName>
    </submittedName>
</protein>